<evidence type="ECO:0000313" key="1">
    <source>
        <dbReference type="EMBL" id="MHO06268.1"/>
    </source>
</evidence>
<gene>
    <name evidence="1" type="ORF">D9F05_18220</name>
</gene>
<protein>
    <submittedName>
        <fullName evidence="1">Uncharacterized protein</fullName>
    </submittedName>
</protein>
<reference evidence="1" key="1">
    <citation type="submission" date="2018-10" db="EMBL/GenBank/DDBJ databases">
        <authorList>
            <consortium name="NARMS: The National Antimicrobial Resistance Monitoring System"/>
        </authorList>
    </citation>
    <scope>NUCLEOTIDE SEQUENCE [LARGE SCALE GENOMIC DNA]</scope>
    <source>
        <strain evidence="1">CVM N17EC0388</strain>
    </source>
</reference>
<dbReference type="AlphaFoldDB" id="A0A3L0W2S3"/>
<comment type="caution">
    <text evidence="1">The sequence shown here is derived from an EMBL/GenBank/DDBJ whole genome shotgun (WGS) entry which is preliminary data.</text>
</comment>
<accession>A0A3L0W2S3</accession>
<organism evidence="1">
    <name type="scientific">Escherichia coli</name>
    <dbReference type="NCBI Taxonomy" id="562"/>
    <lineage>
        <taxon>Bacteria</taxon>
        <taxon>Pseudomonadati</taxon>
        <taxon>Pseudomonadota</taxon>
        <taxon>Gammaproteobacteria</taxon>
        <taxon>Enterobacterales</taxon>
        <taxon>Enterobacteriaceae</taxon>
        <taxon>Escherichia</taxon>
    </lineage>
</organism>
<sequence length="97" mass="11128">MKPAEMAVLGVLGLLLWSEWQDWQLNQGDSISLAYQGVPTVSLWQCGLLKQKMADLTEHSAAVQFQFRGQDLVEVNRYLEREWQQQGCEQLLAQQGY</sequence>
<dbReference type="EMBL" id="RNRV01000039">
    <property type="protein sequence ID" value="MHO06268.1"/>
    <property type="molecule type" value="Genomic_DNA"/>
</dbReference>
<proteinExistence type="predicted"/>
<name>A0A3L0W2S3_ECOLX</name>